<proteinExistence type="predicted"/>
<accession>X0ZP37</accession>
<organism evidence="1">
    <name type="scientific">marine sediment metagenome</name>
    <dbReference type="NCBI Taxonomy" id="412755"/>
    <lineage>
        <taxon>unclassified sequences</taxon>
        <taxon>metagenomes</taxon>
        <taxon>ecological metagenomes</taxon>
    </lineage>
</organism>
<reference evidence="1" key="1">
    <citation type="journal article" date="2014" name="Front. Microbiol.">
        <title>High frequency of phylogenetically diverse reductive dehalogenase-homologous genes in deep subseafloor sedimentary metagenomes.</title>
        <authorList>
            <person name="Kawai M."/>
            <person name="Futagami T."/>
            <person name="Toyoda A."/>
            <person name="Takaki Y."/>
            <person name="Nishi S."/>
            <person name="Hori S."/>
            <person name="Arai W."/>
            <person name="Tsubouchi T."/>
            <person name="Morono Y."/>
            <person name="Uchiyama I."/>
            <person name="Ito T."/>
            <person name="Fujiyama A."/>
            <person name="Inagaki F."/>
            <person name="Takami H."/>
        </authorList>
    </citation>
    <scope>NUCLEOTIDE SEQUENCE</scope>
    <source>
        <strain evidence="1">Expedition CK06-06</strain>
    </source>
</reference>
<evidence type="ECO:0000313" key="1">
    <source>
        <dbReference type="EMBL" id="GAG71179.1"/>
    </source>
</evidence>
<dbReference type="AlphaFoldDB" id="X0ZP37"/>
<protein>
    <submittedName>
        <fullName evidence="1">Uncharacterized protein</fullName>
    </submittedName>
</protein>
<name>X0ZP37_9ZZZZ</name>
<comment type="caution">
    <text evidence="1">The sequence shown here is derived from an EMBL/GenBank/DDBJ whole genome shotgun (WGS) entry which is preliminary data.</text>
</comment>
<sequence>MASFLVRNSLNPLKVVRIAVTFRQQILKTDKRDGELIWAYRSRYRGNKYRNWGANTL</sequence>
<gene>
    <name evidence="1" type="ORF">S01H4_15712</name>
</gene>
<dbReference type="EMBL" id="BART01006885">
    <property type="protein sequence ID" value="GAG71179.1"/>
    <property type="molecule type" value="Genomic_DNA"/>
</dbReference>